<dbReference type="EMBL" id="JAUOEL010000003">
    <property type="protein sequence ID" value="MDO5974522.1"/>
    <property type="molecule type" value="Genomic_DNA"/>
</dbReference>
<keyword evidence="1" id="KW-0472">Membrane</keyword>
<gene>
    <name evidence="2" type="ORF">Q4Q40_10025</name>
</gene>
<accession>A0ABT8WMY1</accession>
<evidence type="ECO:0000313" key="2">
    <source>
        <dbReference type="EMBL" id="MDO5974522.1"/>
    </source>
</evidence>
<proteinExistence type="predicted"/>
<protein>
    <submittedName>
        <fullName evidence="2">Uncharacterized protein</fullName>
    </submittedName>
</protein>
<evidence type="ECO:0000313" key="3">
    <source>
        <dbReference type="Proteomes" id="UP001176806"/>
    </source>
</evidence>
<comment type="caution">
    <text evidence="2">The sequence shown here is derived from an EMBL/GenBank/DDBJ whole genome shotgun (WGS) entry which is preliminary data.</text>
</comment>
<dbReference type="RefSeq" id="WP_303301660.1">
    <property type="nucleotide sequence ID" value="NZ_BAABDA010000050.1"/>
</dbReference>
<dbReference type="Proteomes" id="UP001176806">
    <property type="component" value="Unassembled WGS sequence"/>
</dbReference>
<organism evidence="2 3">
    <name type="scientific">Flavivirga jejuensis</name>
    <dbReference type="NCBI Taxonomy" id="870487"/>
    <lineage>
        <taxon>Bacteria</taxon>
        <taxon>Pseudomonadati</taxon>
        <taxon>Bacteroidota</taxon>
        <taxon>Flavobacteriia</taxon>
        <taxon>Flavobacteriales</taxon>
        <taxon>Flavobacteriaceae</taxon>
        <taxon>Flavivirga</taxon>
    </lineage>
</organism>
<feature type="transmembrane region" description="Helical" evidence="1">
    <location>
        <begin position="7"/>
        <end position="29"/>
    </location>
</feature>
<keyword evidence="1" id="KW-1133">Transmembrane helix</keyword>
<reference evidence="2" key="1">
    <citation type="submission" date="2023-07" db="EMBL/GenBank/DDBJ databases">
        <title>Two novel species in the genus Flavivirga.</title>
        <authorList>
            <person name="Kwon K."/>
        </authorList>
    </citation>
    <scope>NUCLEOTIDE SEQUENCE</scope>
    <source>
        <strain evidence="2">KACC 14158</strain>
    </source>
</reference>
<evidence type="ECO:0000256" key="1">
    <source>
        <dbReference type="SAM" id="Phobius"/>
    </source>
</evidence>
<sequence>MKGKTKTYMLLVGVLAIWGIIGFKMLGALNPKPPKTLQQDLAVSFNPQINTAVDTFSIRAVDRDPFLGTLYKKKKTIVKRKSAQPKEEFVWPSVIYHGTVAKQQSKSQIFVISINGQQYLMKVGQDIGGIKLRFANAKVITITSKGHRKTINKA</sequence>
<keyword evidence="1" id="KW-0812">Transmembrane</keyword>
<keyword evidence="3" id="KW-1185">Reference proteome</keyword>
<name>A0ABT8WMY1_9FLAO</name>